<keyword evidence="1" id="KW-0880">Kelch repeat</keyword>
<evidence type="ECO:0000256" key="1">
    <source>
        <dbReference type="ARBA" id="ARBA00022441"/>
    </source>
</evidence>
<gene>
    <name evidence="4" type="ORF">HDID_LOCUS10008</name>
</gene>
<evidence type="ECO:0000313" key="5">
    <source>
        <dbReference type="Proteomes" id="UP000274504"/>
    </source>
</evidence>
<accession>A0A0R3SWF3</accession>
<proteinExistence type="predicted"/>
<dbReference type="WBParaSite" id="HDID_0001001001-mRNA-1">
    <property type="protein sequence ID" value="HDID_0001001001-mRNA-1"/>
    <property type="gene ID" value="HDID_0001001001"/>
</dbReference>
<dbReference type="PANTHER" id="PTHR46260:SF3">
    <property type="entry name" value="RING-TYPE DOMAIN-CONTAINING PROTEIN"/>
    <property type="match status" value="1"/>
</dbReference>
<dbReference type="Gene3D" id="2.120.10.80">
    <property type="entry name" value="Kelch-type beta propeller"/>
    <property type="match status" value="1"/>
</dbReference>
<reference evidence="6" key="1">
    <citation type="submission" date="2017-02" db="UniProtKB">
        <authorList>
            <consortium name="WormBaseParasite"/>
        </authorList>
    </citation>
    <scope>IDENTIFICATION</scope>
</reference>
<evidence type="ECO:0000313" key="6">
    <source>
        <dbReference type="WBParaSite" id="HDID_0001001001-mRNA-1"/>
    </source>
</evidence>
<reference evidence="4 5" key="2">
    <citation type="submission" date="2018-11" db="EMBL/GenBank/DDBJ databases">
        <authorList>
            <consortium name="Pathogen Informatics"/>
        </authorList>
    </citation>
    <scope>NUCLEOTIDE SEQUENCE [LARGE SCALE GENOMIC DNA]</scope>
</reference>
<sequence length="420" mass="46100">MSELSYFTHVALSTLYTIATAAASFTRFFGWCLAHGRKTAKGEPIVSSSMPSTSTGPEGQTSVSTERLAILARQNNALRLWVYNTECSKVDVKLKIPDKGYTKIFAFQNRLVLIGGDPESRSVDLFDPSTGQISSLPDMIHSRHLPACATTESEIFVFCGFPENSDGVHINEVFETTSGRRVTFLVFFSFVIIPQGGLKRENELVLSSRWSPLPPMIEKRWHCTAVNIPDSGVLVIGGVGKGNVFLCTTELLTRRSGEEGSGGGGGGEKWQWHPFPTMNDDHCAFPLSVYFQGRVFVVGFKECVNTMEMLDVAVGGHWTILILLGPHPETRLTVGSMVRVGSDLFVKGVVTARDYYNPDEKTEELYQADSCHLYWESSVAGSTYESTGNIVSNATVSHANKVPKVEPRRITISPPSNNSV</sequence>
<dbReference type="InterPro" id="IPR051746">
    <property type="entry name" value="Kelch_domain_containing_8"/>
</dbReference>
<dbReference type="EMBL" id="UYSG01011483">
    <property type="protein sequence ID" value="VDL62508.1"/>
    <property type="molecule type" value="Genomic_DNA"/>
</dbReference>
<feature type="region of interest" description="Disordered" evidence="3">
    <location>
        <begin position="42"/>
        <end position="61"/>
    </location>
</feature>
<feature type="compositionally biased region" description="Polar residues" evidence="3">
    <location>
        <begin position="46"/>
        <end position="61"/>
    </location>
</feature>
<evidence type="ECO:0000313" key="4">
    <source>
        <dbReference type="EMBL" id="VDL62508.1"/>
    </source>
</evidence>
<dbReference type="PANTHER" id="PTHR46260">
    <property type="entry name" value="RING-TYPE DOMAIN-CONTAINING PROTEIN"/>
    <property type="match status" value="1"/>
</dbReference>
<evidence type="ECO:0000256" key="2">
    <source>
        <dbReference type="ARBA" id="ARBA00022737"/>
    </source>
</evidence>
<protein>
    <submittedName>
        <fullName evidence="6">F-box only protein 42</fullName>
    </submittedName>
</protein>
<dbReference type="InterPro" id="IPR015915">
    <property type="entry name" value="Kelch-typ_b-propeller"/>
</dbReference>
<dbReference type="AlphaFoldDB" id="A0A0R3SWF3"/>
<keyword evidence="2" id="KW-0677">Repeat</keyword>
<name>A0A0R3SWF3_HYMDI</name>
<dbReference type="SUPFAM" id="SSF117281">
    <property type="entry name" value="Kelch motif"/>
    <property type="match status" value="1"/>
</dbReference>
<organism evidence="6">
    <name type="scientific">Hymenolepis diminuta</name>
    <name type="common">Rat tapeworm</name>
    <dbReference type="NCBI Taxonomy" id="6216"/>
    <lineage>
        <taxon>Eukaryota</taxon>
        <taxon>Metazoa</taxon>
        <taxon>Spiralia</taxon>
        <taxon>Lophotrochozoa</taxon>
        <taxon>Platyhelminthes</taxon>
        <taxon>Cestoda</taxon>
        <taxon>Eucestoda</taxon>
        <taxon>Cyclophyllidea</taxon>
        <taxon>Hymenolepididae</taxon>
        <taxon>Hymenolepis</taxon>
    </lineage>
</organism>
<dbReference type="OrthoDB" id="6282652at2759"/>
<evidence type="ECO:0000256" key="3">
    <source>
        <dbReference type="SAM" id="MobiDB-lite"/>
    </source>
</evidence>
<dbReference type="Proteomes" id="UP000274504">
    <property type="component" value="Unassembled WGS sequence"/>
</dbReference>